<dbReference type="EMBL" id="JAVDYJ010000001">
    <property type="protein sequence ID" value="MDR7348064.1"/>
    <property type="molecule type" value="Genomic_DNA"/>
</dbReference>
<feature type="domain" description="Endonuclease/exonuclease/phosphatase" evidence="3">
    <location>
        <begin position="109"/>
        <end position="430"/>
    </location>
</feature>
<name>A0ABU2B501_9MICC</name>
<reference evidence="4 5" key="1">
    <citation type="submission" date="2023-07" db="EMBL/GenBank/DDBJ databases">
        <title>Sequencing the genomes of 1000 actinobacteria strains.</title>
        <authorList>
            <person name="Klenk H.-P."/>
        </authorList>
    </citation>
    <scope>NUCLEOTIDE SEQUENCE [LARGE SCALE GENOMIC DNA]</scope>
    <source>
        <strain evidence="4 5">DSM 22966</strain>
    </source>
</reference>
<comment type="caution">
    <text evidence="4">The sequence shown here is derived from an EMBL/GenBank/DDBJ whole genome shotgun (WGS) entry which is preliminary data.</text>
</comment>
<proteinExistence type="predicted"/>
<evidence type="ECO:0000256" key="2">
    <source>
        <dbReference type="SAM" id="SignalP"/>
    </source>
</evidence>
<dbReference type="Pfam" id="PF03372">
    <property type="entry name" value="Exo_endo_phos"/>
    <property type="match status" value="1"/>
</dbReference>
<evidence type="ECO:0000313" key="5">
    <source>
        <dbReference type="Proteomes" id="UP001183794"/>
    </source>
</evidence>
<evidence type="ECO:0000313" key="4">
    <source>
        <dbReference type="EMBL" id="MDR7348064.1"/>
    </source>
</evidence>
<dbReference type="Proteomes" id="UP001183794">
    <property type="component" value="Unassembled WGS sequence"/>
</dbReference>
<gene>
    <name evidence="4" type="ORF">J2S62_002321</name>
</gene>
<dbReference type="InterPro" id="IPR036691">
    <property type="entry name" value="Endo/exonu/phosph_ase_sf"/>
</dbReference>
<dbReference type="Gene3D" id="3.60.10.10">
    <property type="entry name" value="Endonuclease/exonuclease/phosphatase"/>
    <property type="match status" value="1"/>
</dbReference>
<evidence type="ECO:0000259" key="3">
    <source>
        <dbReference type="Pfam" id="PF03372"/>
    </source>
</evidence>
<protein>
    <submittedName>
        <fullName evidence="4">3-phytase</fullName>
        <ecNumber evidence="4">3.1.3.8</ecNumber>
    </submittedName>
</protein>
<feature type="signal peptide" evidence="2">
    <location>
        <begin position="1"/>
        <end position="50"/>
    </location>
</feature>
<feature type="region of interest" description="Disordered" evidence="1">
    <location>
        <begin position="52"/>
        <end position="98"/>
    </location>
</feature>
<accession>A0ABU2B501</accession>
<feature type="chain" id="PRO_5047179325" evidence="2">
    <location>
        <begin position="51"/>
        <end position="461"/>
    </location>
</feature>
<dbReference type="InterPro" id="IPR005135">
    <property type="entry name" value="Endo/exonuclease/phosphatase"/>
</dbReference>
<keyword evidence="2" id="KW-0732">Signal</keyword>
<evidence type="ECO:0000256" key="1">
    <source>
        <dbReference type="SAM" id="MobiDB-lite"/>
    </source>
</evidence>
<sequence>MNSDFQSNRVALMLADMQETRSSFRVQKTVIVAAAASCLALGFASPNAAAAETSDDAELPYCPRPGAEILADDSAQQPGGEVANSAAPADSAAKTPVVAETPEDALRVATYNANLTRESSGELFEELSAPGAEDATAVARAVQTVRPDVLVLTGIDVDAGDNVAKAFNTNYLAVGGDEHTGITYPYFYTSDSNAGVDSGADLNRDGTIGEPGDALGYGSFPGQSSMIVFSKHPLDEANVRDFTSLSWEAMPDNNMPARLTDLERNIIPLASVSHWDIPVEVDGETLHVLATSTADSSESTYGTARNHDQIRFWQDYLDPDTEYILDHRGDRGPLPEDDAFVIAGSLKADPTGKGPGDPTAITSLLESSQIIDPEPARTLSVSGLGRGLLPDTPDAPHHTAPSPLGGDESYRADYVLPSADLEVLDSGVLETDSPASAQGFFGLPTDTNANRIVWADIVVGG</sequence>
<dbReference type="GO" id="GO:0016158">
    <property type="term" value="F:inositol hexakisphosphate 3-phosphatase activity"/>
    <property type="evidence" value="ECO:0007669"/>
    <property type="project" value="UniProtKB-EC"/>
</dbReference>
<keyword evidence="5" id="KW-1185">Reference proteome</keyword>
<feature type="region of interest" description="Disordered" evidence="1">
    <location>
        <begin position="381"/>
        <end position="409"/>
    </location>
</feature>
<organism evidence="4 5">
    <name type="scientific">Enteractinococcus fodinae</name>
    <dbReference type="NCBI Taxonomy" id="684663"/>
    <lineage>
        <taxon>Bacteria</taxon>
        <taxon>Bacillati</taxon>
        <taxon>Actinomycetota</taxon>
        <taxon>Actinomycetes</taxon>
        <taxon>Micrococcales</taxon>
        <taxon>Micrococcaceae</taxon>
    </lineage>
</organism>
<keyword evidence="4" id="KW-0378">Hydrolase</keyword>
<feature type="compositionally biased region" description="Low complexity" evidence="1">
    <location>
        <begin position="83"/>
        <end position="93"/>
    </location>
</feature>
<dbReference type="EC" id="3.1.3.8" evidence="4"/>
<dbReference type="SUPFAM" id="SSF56219">
    <property type="entry name" value="DNase I-like"/>
    <property type="match status" value="1"/>
</dbReference>